<dbReference type="PROSITE" id="PS50255">
    <property type="entry name" value="CYTOCHROME_B5_2"/>
    <property type="match status" value="1"/>
</dbReference>
<dbReference type="RefSeq" id="XP_009032217.1">
    <property type="nucleotide sequence ID" value="XM_009033969.1"/>
</dbReference>
<evidence type="ECO:0000259" key="5">
    <source>
        <dbReference type="PROSITE" id="PS50255"/>
    </source>
</evidence>
<dbReference type="InterPro" id="IPR050668">
    <property type="entry name" value="Cytochrome_b5"/>
</dbReference>
<dbReference type="InParanoid" id="F0XXB4"/>
<dbReference type="PANTHER" id="PTHR19359">
    <property type="entry name" value="CYTOCHROME B5"/>
    <property type="match status" value="1"/>
</dbReference>
<proteinExistence type="inferred from homology"/>
<dbReference type="PRINTS" id="PR00363">
    <property type="entry name" value="CYTOCHROMEB5"/>
</dbReference>
<dbReference type="InterPro" id="IPR001199">
    <property type="entry name" value="Cyt_B5-like_heme/steroid-bd"/>
</dbReference>
<keyword evidence="3" id="KW-0408">Iron</keyword>
<dbReference type="KEGG" id="aaf:AURANDRAFT_18914"/>
<evidence type="ECO:0000256" key="2">
    <source>
        <dbReference type="ARBA" id="ARBA00022723"/>
    </source>
</evidence>
<dbReference type="Pfam" id="PF00173">
    <property type="entry name" value="Cyt-b5"/>
    <property type="match status" value="1"/>
</dbReference>
<dbReference type="SMART" id="SM01117">
    <property type="entry name" value="Cyt-b5"/>
    <property type="match status" value="1"/>
</dbReference>
<dbReference type="GO" id="GO:0046872">
    <property type="term" value="F:metal ion binding"/>
    <property type="evidence" value="ECO:0007669"/>
    <property type="project" value="UniProtKB-KW"/>
</dbReference>
<keyword evidence="1" id="KW-0349">Heme</keyword>
<dbReference type="OMA" id="FHAPPRI"/>
<reference evidence="6 7" key="1">
    <citation type="journal article" date="2011" name="Proc. Natl. Acad. Sci. U.S.A.">
        <title>Niche of harmful alga Aureococcus anophagefferens revealed through ecogenomics.</title>
        <authorList>
            <person name="Gobler C.J."/>
            <person name="Berry D.L."/>
            <person name="Dyhrman S.T."/>
            <person name="Wilhelm S.W."/>
            <person name="Salamov A."/>
            <person name="Lobanov A.V."/>
            <person name="Zhang Y."/>
            <person name="Collier J.L."/>
            <person name="Wurch L.L."/>
            <person name="Kustka A.B."/>
            <person name="Dill B.D."/>
            <person name="Shah M."/>
            <person name="VerBerkmoes N.C."/>
            <person name="Kuo A."/>
            <person name="Terry A."/>
            <person name="Pangilinan J."/>
            <person name="Lindquist E.A."/>
            <person name="Lucas S."/>
            <person name="Paulsen I.T."/>
            <person name="Hattenrath-Lehmann T.K."/>
            <person name="Talmage S.C."/>
            <person name="Walker E.A."/>
            <person name="Koch F."/>
            <person name="Burson A.M."/>
            <person name="Marcoval M.A."/>
            <person name="Tang Y.Z."/>
            <person name="Lecleir G.R."/>
            <person name="Coyne K.J."/>
            <person name="Berg G.M."/>
            <person name="Bertrand E.M."/>
            <person name="Saito M.A."/>
            <person name="Gladyshev V.N."/>
            <person name="Grigoriev I.V."/>
        </authorList>
    </citation>
    <scope>NUCLEOTIDE SEQUENCE [LARGE SCALE GENOMIC DNA]</scope>
    <source>
        <strain evidence="7">CCMP 1984</strain>
    </source>
</reference>
<dbReference type="SUPFAM" id="SSF55856">
    <property type="entry name" value="Cytochrome b5-like heme/steroid binding domain"/>
    <property type="match status" value="1"/>
</dbReference>
<feature type="domain" description="Cytochrome b5 heme-binding" evidence="5">
    <location>
        <begin position="5"/>
        <end position="81"/>
    </location>
</feature>
<evidence type="ECO:0000313" key="7">
    <source>
        <dbReference type="Proteomes" id="UP000002729"/>
    </source>
</evidence>
<dbReference type="eggNOG" id="KOG0537">
    <property type="taxonomic scope" value="Eukaryota"/>
</dbReference>
<evidence type="ECO:0000256" key="3">
    <source>
        <dbReference type="ARBA" id="ARBA00023004"/>
    </source>
</evidence>
<sequence>MPVAERSYSRRELGEHRSAKNCWVAINSSVFDVTAFLAQHPGGASALQQYCGKDGSSAFGALHGAGVLADVGGPYRVGALA</sequence>
<dbReference type="InterPro" id="IPR036400">
    <property type="entry name" value="Cyt_B5-like_heme/steroid_sf"/>
</dbReference>
<dbReference type="GeneID" id="20219056"/>
<dbReference type="OrthoDB" id="432299at2759"/>
<evidence type="ECO:0000256" key="4">
    <source>
        <dbReference type="ARBA" id="ARBA00038168"/>
    </source>
</evidence>
<keyword evidence="7" id="KW-1185">Reference proteome</keyword>
<organism evidence="7">
    <name type="scientific">Aureococcus anophagefferens</name>
    <name type="common">Harmful bloom alga</name>
    <dbReference type="NCBI Taxonomy" id="44056"/>
    <lineage>
        <taxon>Eukaryota</taxon>
        <taxon>Sar</taxon>
        <taxon>Stramenopiles</taxon>
        <taxon>Ochrophyta</taxon>
        <taxon>Pelagophyceae</taxon>
        <taxon>Pelagomonadales</taxon>
        <taxon>Pelagomonadaceae</taxon>
        <taxon>Aureococcus</taxon>
    </lineage>
</organism>
<comment type="similarity">
    <text evidence="4">Belongs to the cytochrome b5 family.</text>
</comment>
<feature type="non-terminal residue" evidence="6">
    <location>
        <position position="81"/>
    </location>
</feature>
<evidence type="ECO:0000313" key="6">
    <source>
        <dbReference type="EMBL" id="EGB12545.1"/>
    </source>
</evidence>
<dbReference type="GO" id="GO:0016020">
    <property type="term" value="C:membrane"/>
    <property type="evidence" value="ECO:0007669"/>
    <property type="project" value="TreeGrafter"/>
</dbReference>
<accession>F0XXB4</accession>
<dbReference type="Proteomes" id="UP000002729">
    <property type="component" value="Unassembled WGS sequence"/>
</dbReference>
<dbReference type="AlphaFoldDB" id="F0XXB4"/>
<dbReference type="Gene3D" id="3.10.120.10">
    <property type="entry name" value="Cytochrome b5-like heme/steroid binding domain"/>
    <property type="match status" value="1"/>
</dbReference>
<evidence type="ECO:0000256" key="1">
    <source>
        <dbReference type="ARBA" id="ARBA00022617"/>
    </source>
</evidence>
<keyword evidence="2" id="KW-0479">Metal-binding</keyword>
<gene>
    <name evidence="6" type="ORF">AURANDRAFT_18914</name>
</gene>
<name>F0XXB4_AURAN</name>
<dbReference type="GO" id="GO:0020037">
    <property type="term" value="F:heme binding"/>
    <property type="evidence" value="ECO:0007669"/>
    <property type="project" value="TreeGrafter"/>
</dbReference>
<protein>
    <recommendedName>
        <fullName evidence="5">Cytochrome b5 heme-binding domain-containing protein</fullName>
    </recommendedName>
</protein>
<dbReference type="EMBL" id="GL833120">
    <property type="protein sequence ID" value="EGB12545.1"/>
    <property type="molecule type" value="Genomic_DNA"/>
</dbReference>